<organism evidence="2 3">
    <name type="scientific">Pristionchus mayeri</name>
    <dbReference type="NCBI Taxonomy" id="1317129"/>
    <lineage>
        <taxon>Eukaryota</taxon>
        <taxon>Metazoa</taxon>
        <taxon>Ecdysozoa</taxon>
        <taxon>Nematoda</taxon>
        <taxon>Chromadorea</taxon>
        <taxon>Rhabditida</taxon>
        <taxon>Rhabditina</taxon>
        <taxon>Diplogasteromorpha</taxon>
        <taxon>Diplogasteroidea</taxon>
        <taxon>Neodiplogasteridae</taxon>
        <taxon>Pristionchus</taxon>
    </lineage>
</organism>
<sequence>MGSIRFPLGCEVICRRLTINYSGQTSDSRRSSLSMYDVMTPLAKSSIPWCGPLSSCAPPIWESSWELSSSRVSSPYLFGRHGTMILAIVALPIFMRMKLKDQKFEYNVDTRRSLSSILSHGHHAGLSLPLSTTSITSSHFPLLPLSLAFSYQILSSAIDRRLSLSIGCFGMCSLFFMAAFFSFNSLSLLNVYSPSHFSSLLNFASHVRIGRDKNSRANSSWLRDVPDNGSVHRSDDG</sequence>
<protein>
    <submittedName>
        <fullName evidence="2">Uncharacterized protein</fullName>
    </submittedName>
</protein>
<dbReference type="EMBL" id="BTRK01000002">
    <property type="protein sequence ID" value="GMR36768.1"/>
    <property type="molecule type" value="Genomic_DNA"/>
</dbReference>
<evidence type="ECO:0000313" key="2">
    <source>
        <dbReference type="EMBL" id="GMR36768.1"/>
    </source>
</evidence>
<keyword evidence="3" id="KW-1185">Reference proteome</keyword>
<keyword evidence="1" id="KW-0472">Membrane</keyword>
<proteinExistence type="predicted"/>
<evidence type="ECO:0000313" key="3">
    <source>
        <dbReference type="Proteomes" id="UP001328107"/>
    </source>
</evidence>
<dbReference type="Proteomes" id="UP001328107">
    <property type="component" value="Unassembled WGS sequence"/>
</dbReference>
<dbReference type="AlphaFoldDB" id="A0AAN5C4C1"/>
<evidence type="ECO:0000256" key="1">
    <source>
        <dbReference type="SAM" id="Phobius"/>
    </source>
</evidence>
<keyword evidence="1" id="KW-1133">Transmembrane helix</keyword>
<accession>A0AAN5C4C1</accession>
<feature type="transmembrane region" description="Helical" evidence="1">
    <location>
        <begin position="77"/>
        <end position="95"/>
    </location>
</feature>
<gene>
    <name evidence="2" type="ORF">PMAYCL1PPCAC_06963</name>
</gene>
<name>A0AAN5C4C1_9BILA</name>
<reference evidence="3" key="1">
    <citation type="submission" date="2022-10" db="EMBL/GenBank/DDBJ databases">
        <title>Genome assembly of Pristionchus species.</title>
        <authorList>
            <person name="Yoshida K."/>
            <person name="Sommer R.J."/>
        </authorList>
    </citation>
    <scope>NUCLEOTIDE SEQUENCE [LARGE SCALE GENOMIC DNA]</scope>
    <source>
        <strain evidence="3">RS5460</strain>
    </source>
</reference>
<feature type="transmembrane region" description="Helical" evidence="1">
    <location>
        <begin position="162"/>
        <end position="183"/>
    </location>
</feature>
<keyword evidence="1" id="KW-0812">Transmembrane</keyword>
<comment type="caution">
    <text evidence="2">The sequence shown here is derived from an EMBL/GenBank/DDBJ whole genome shotgun (WGS) entry which is preliminary data.</text>
</comment>